<organism evidence="1 2">
    <name type="scientific">Paramuricea clavata</name>
    <name type="common">Red gorgonian</name>
    <name type="synonym">Violescent sea-whip</name>
    <dbReference type="NCBI Taxonomy" id="317549"/>
    <lineage>
        <taxon>Eukaryota</taxon>
        <taxon>Metazoa</taxon>
        <taxon>Cnidaria</taxon>
        <taxon>Anthozoa</taxon>
        <taxon>Octocorallia</taxon>
        <taxon>Malacalcyonacea</taxon>
        <taxon>Plexauridae</taxon>
        <taxon>Paramuricea</taxon>
    </lineage>
</organism>
<name>A0A6S7FLG1_PARCT</name>
<evidence type="ECO:0000313" key="1">
    <source>
        <dbReference type="EMBL" id="CAB3978032.1"/>
    </source>
</evidence>
<proteinExistence type="predicted"/>
<dbReference type="OrthoDB" id="10070846at2759"/>
<protein>
    <submittedName>
        <fullName evidence="1">Uncharacterized protein</fullName>
    </submittedName>
</protein>
<gene>
    <name evidence="1" type="ORF">PACLA_8A009701</name>
</gene>
<keyword evidence="2" id="KW-1185">Reference proteome</keyword>
<dbReference type="EMBL" id="CACRXK020000084">
    <property type="protein sequence ID" value="CAB3978032.1"/>
    <property type="molecule type" value="Genomic_DNA"/>
</dbReference>
<dbReference type="AlphaFoldDB" id="A0A6S7FLG1"/>
<sequence length="481" mass="55850">MDVYFQLPHCEINENVLKNVQSAVLKQRITHIIDCEAYTWRKKHFLREVSVLCRNTNIITTYQIYIPNVKLFDENDRAILYQIRVIHGLPIQRHRIDANFYHYQEIQDMLCKIFEKADLVAYKGGNIERDLLNRLNIPCINMEILGCPKYECLLTRFKVKHECCPYHITGVLLENYSYDPVLWSLYATCQYLYAKKFEEVKNGLGVKEIRIKRYSAAETYTLVKNPETDQLSVKKKSLVWLKGILGGVHDLILVDPDKNHYAVVVLENNKRVSSIGSDEYESDDDARDGRPEKSFYIIPAEWLPYVYVRVVDNVWSMYLAKSKFCCRQILKRGDVMVVRRDSINIKQEYVVSQDYFHIGVGACNEQIHDVLSDVGIFVNAKQLYDAVIRQAEPYGKEREVIYALGVHEAIFPFVENDSLNSIMNSAGGDKLLGGSIPCFTYIMDGDFEIMRRDAYRAPLKMAEVCDSICVEIIDPFFEKYH</sequence>
<comment type="caution">
    <text evidence="1">The sequence shown here is derived from an EMBL/GenBank/DDBJ whole genome shotgun (WGS) entry which is preliminary data.</text>
</comment>
<reference evidence="1" key="1">
    <citation type="submission" date="2020-04" db="EMBL/GenBank/DDBJ databases">
        <authorList>
            <person name="Alioto T."/>
            <person name="Alioto T."/>
            <person name="Gomez Garrido J."/>
        </authorList>
    </citation>
    <scope>NUCLEOTIDE SEQUENCE</scope>
    <source>
        <strain evidence="1">A484AB</strain>
    </source>
</reference>
<evidence type="ECO:0000313" key="2">
    <source>
        <dbReference type="Proteomes" id="UP001152795"/>
    </source>
</evidence>
<accession>A0A6S7FLG1</accession>
<dbReference type="Proteomes" id="UP001152795">
    <property type="component" value="Unassembled WGS sequence"/>
</dbReference>